<organism evidence="4 5">
    <name type="scientific">Caulobacter ginsengisoli</name>
    <dbReference type="NCBI Taxonomy" id="400775"/>
    <lineage>
        <taxon>Bacteria</taxon>
        <taxon>Pseudomonadati</taxon>
        <taxon>Pseudomonadota</taxon>
        <taxon>Alphaproteobacteria</taxon>
        <taxon>Caulobacterales</taxon>
        <taxon>Caulobacteraceae</taxon>
        <taxon>Caulobacter</taxon>
    </lineage>
</organism>
<evidence type="ECO:0000256" key="1">
    <source>
        <dbReference type="ARBA" id="ARBA00022679"/>
    </source>
</evidence>
<comment type="caution">
    <text evidence="4">The sequence shown here is derived from an EMBL/GenBank/DDBJ whole genome shotgun (WGS) entry which is preliminary data.</text>
</comment>
<keyword evidence="5" id="KW-1185">Reference proteome</keyword>
<dbReference type="Gene3D" id="3.40.630.30">
    <property type="match status" value="1"/>
</dbReference>
<evidence type="ECO:0000313" key="5">
    <source>
        <dbReference type="Proteomes" id="UP001228905"/>
    </source>
</evidence>
<dbReference type="InterPro" id="IPR050832">
    <property type="entry name" value="Bact_Acetyltransf"/>
</dbReference>
<feature type="domain" description="N-acetyltransferase" evidence="3">
    <location>
        <begin position="3"/>
        <end position="141"/>
    </location>
</feature>
<dbReference type="CDD" id="cd04301">
    <property type="entry name" value="NAT_SF"/>
    <property type="match status" value="1"/>
</dbReference>
<dbReference type="SUPFAM" id="SSF55729">
    <property type="entry name" value="Acyl-CoA N-acyltransferases (Nat)"/>
    <property type="match status" value="1"/>
</dbReference>
<dbReference type="PANTHER" id="PTHR43877">
    <property type="entry name" value="AMINOALKYLPHOSPHONATE N-ACETYLTRANSFERASE-RELATED-RELATED"/>
    <property type="match status" value="1"/>
</dbReference>
<evidence type="ECO:0000313" key="4">
    <source>
        <dbReference type="EMBL" id="MDQ0465200.1"/>
    </source>
</evidence>
<dbReference type="EMBL" id="JAUSVS010000006">
    <property type="protein sequence ID" value="MDQ0465200.1"/>
    <property type="molecule type" value="Genomic_DNA"/>
</dbReference>
<dbReference type="GO" id="GO:0008999">
    <property type="term" value="F:protein-N-terminal-alanine acetyltransferase activity"/>
    <property type="evidence" value="ECO:0007669"/>
    <property type="project" value="UniProtKB-EC"/>
</dbReference>
<keyword evidence="2 4" id="KW-0012">Acyltransferase</keyword>
<accession>A0ABU0IT85</accession>
<reference evidence="4 5" key="1">
    <citation type="submission" date="2023-07" db="EMBL/GenBank/DDBJ databases">
        <title>Genomic Encyclopedia of Type Strains, Phase IV (KMG-IV): sequencing the most valuable type-strain genomes for metagenomic binning, comparative biology and taxonomic classification.</title>
        <authorList>
            <person name="Goeker M."/>
        </authorList>
    </citation>
    <scope>NUCLEOTIDE SEQUENCE [LARGE SCALE GENOMIC DNA]</scope>
    <source>
        <strain evidence="4 5">DSM 18695</strain>
    </source>
</reference>
<dbReference type="PROSITE" id="PS51186">
    <property type="entry name" value="GNAT"/>
    <property type="match status" value="1"/>
</dbReference>
<dbReference type="Proteomes" id="UP001228905">
    <property type="component" value="Unassembled WGS sequence"/>
</dbReference>
<dbReference type="InterPro" id="IPR016181">
    <property type="entry name" value="Acyl_CoA_acyltransferase"/>
</dbReference>
<dbReference type="Pfam" id="PF00583">
    <property type="entry name" value="Acetyltransf_1"/>
    <property type="match status" value="1"/>
</dbReference>
<evidence type="ECO:0000256" key="2">
    <source>
        <dbReference type="ARBA" id="ARBA00023315"/>
    </source>
</evidence>
<dbReference type="PANTHER" id="PTHR43877:SF2">
    <property type="entry name" value="AMINOALKYLPHOSPHONATE N-ACETYLTRANSFERASE-RELATED"/>
    <property type="match status" value="1"/>
</dbReference>
<dbReference type="InterPro" id="IPR000182">
    <property type="entry name" value="GNAT_dom"/>
</dbReference>
<keyword evidence="1 4" id="KW-0808">Transferase</keyword>
<dbReference type="RefSeq" id="WP_307350411.1">
    <property type="nucleotide sequence ID" value="NZ_JAUSVS010000006.1"/>
</dbReference>
<gene>
    <name evidence="4" type="ORF">QO010_002987</name>
</gene>
<proteinExistence type="predicted"/>
<protein>
    <submittedName>
        <fullName evidence="4">Ribosomal-protein-alanine N-acetyltransferase</fullName>
        <ecNumber evidence="4">2.3.1.267</ecNumber>
    </submittedName>
</protein>
<sequence>MNPRLIEPTPAETERLAAIHASAFDEVWGEKAFADLLSQPGMFGLATDQGLILCRHVVDEGEVVTLAVTPAARRQGQARALIEAAQVVLVQLGAATLFLEVSAENPAAINLYAGLGFEQVGRRRDYYADGSDALVMRLSLNR</sequence>
<dbReference type="EC" id="2.3.1.267" evidence="4"/>
<name>A0ABU0IT85_9CAUL</name>
<evidence type="ECO:0000259" key="3">
    <source>
        <dbReference type="PROSITE" id="PS51186"/>
    </source>
</evidence>